<protein>
    <submittedName>
        <fullName evidence="1">Uncharacterized protein</fullName>
    </submittedName>
</protein>
<gene>
    <name evidence="1" type="ORF">APZ42_024729</name>
</gene>
<comment type="caution">
    <text evidence="1">The sequence shown here is derived from an EMBL/GenBank/DDBJ whole genome shotgun (WGS) entry which is preliminary data.</text>
</comment>
<keyword evidence="2" id="KW-1185">Reference proteome</keyword>
<evidence type="ECO:0000313" key="1">
    <source>
        <dbReference type="EMBL" id="KZS10715.1"/>
    </source>
</evidence>
<name>A0A164TSJ7_9CRUS</name>
<proteinExistence type="predicted"/>
<reference evidence="1 2" key="1">
    <citation type="submission" date="2016-03" db="EMBL/GenBank/DDBJ databases">
        <title>EvidentialGene: Evidence-directed Construction of Genes on Genomes.</title>
        <authorList>
            <person name="Gilbert D.G."/>
            <person name="Choi J.-H."/>
            <person name="Mockaitis K."/>
            <person name="Colbourne J."/>
            <person name="Pfrender M."/>
        </authorList>
    </citation>
    <scope>NUCLEOTIDE SEQUENCE [LARGE SCALE GENOMIC DNA]</scope>
    <source>
        <strain evidence="1 2">Xinb3</strain>
        <tissue evidence="1">Complete organism</tissue>
    </source>
</reference>
<evidence type="ECO:0000313" key="2">
    <source>
        <dbReference type="Proteomes" id="UP000076858"/>
    </source>
</evidence>
<dbReference type="PANTHER" id="PTHR47501">
    <property type="entry name" value="TRANSPOSASE-RELATED"/>
    <property type="match status" value="1"/>
</dbReference>
<sequence>MELNSKSSSSNEALREKRSKLHQAKLNYAVVQPISKKEQSAVDQLILNYIINEARPLETVESLSFRAMVNGLNPRANVLCVKKLRKLIESEREASHEKLLQTLATVKHVCLAVDMWSTLKRSFMGVTCH</sequence>
<dbReference type="AlphaFoldDB" id="A0A164TSJ7"/>
<dbReference type="OrthoDB" id="6382070at2759"/>
<dbReference type="Proteomes" id="UP000076858">
    <property type="component" value="Unassembled WGS sequence"/>
</dbReference>
<organism evidence="1 2">
    <name type="scientific">Daphnia magna</name>
    <dbReference type="NCBI Taxonomy" id="35525"/>
    <lineage>
        <taxon>Eukaryota</taxon>
        <taxon>Metazoa</taxon>
        <taxon>Ecdysozoa</taxon>
        <taxon>Arthropoda</taxon>
        <taxon>Crustacea</taxon>
        <taxon>Branchiopoda</taxon>
        <taxon>Diplostraca</taxon>
        <taxon>Cladocera</taxon>
        <taxon>Anomopoda</taxon>
        <taxon>Daphniidae</taxon>
        <taxon>Daphnia</taxon>
    </lineage>
</organism>
<accession>A0A164TSJ7</accession>
<dbReference type="EMBL" id="LRGB01001728">
    <property type="protein sequence ID" value="KZS10715.1"/>
    <property type="molecule type" value="Genomic_DNA"/>
</dbReference>
<dbReference type="STRING" id="35525.A0A164TSJ7"/>